<sequence>MVRYTGRVKKYLVWWLVTPVFWWMVTRPGAVAFEWRRVPGYARTYLQELTGPERLGRINEMRGAGGKWGRVWFNKGYVVVDEIFSVLSLLSPRIYFQAGDGGPLSPPGVEPIPGLLVIFWAGGMVASLKKYNPRPFVIAGLGAVGAYAVGGIRLAFLLPVLGVYLYWVEEGATMMLGGKRKWLVAGTGIICAYLAGRAYFLD</sequence>
<dbReference type="Proteomes" id="UP000034607">
    <property type="component" value="Unassembled WGS sequence"/>
</dbReference>
<accession>A0A0G1TNB0</accession>
<proteinExistence type="predicted"/>
<dbReference type="AlphaFoldDB" id="A0A0G1TNB0"/>
<keyword evidence="1" id="KW-1133">Transmembrane helix</keyword>
<organism evidence="2 3">
    <name type="scientific">Candidatus Amesbacteria bacterium GW2011_GWA2_47_11</name>
    <dbReference type="NCBI Taxonomy" id="1618357"/>
    <lineage>
        <taxon>Bacteria</taxon>
        <taxon>Candidatus Amesiibacteriota</taxon>
    </lineage>
</organism>
<evidence type="ECO:0000313" key="2">
    <source>
        <dbReference type="EMBL" id="KKU55623.1"/>
    </source>
</evidence>
<name>A0A0G1TNB0_9BACT</name>
<evidence type="ECO:0000313" key="3">
    <source>
        <dbReference type="Proteomes" id="UP000034607"/>
    </source>
</evidence>
<keyword evidence="1" id="KW-0812">Transmembrane</keyword>
<gene>
    <name evidence="2" type="ORF">UX78_C0018G0019</name>
</gene>
<comment type="caution">
    <text evidence="2">The sequence shown here is derived from an EMBL/GenBank/DDBJ whole genome shotgun (WGS) entry which is preliminary data.</text>
</comment>
<feature type="transmembrane region" description="Helical" evidence="1">
    <location>
        <begin position="136"/>
        <end position="167"/>
    </location>
</feature>
<keyword evidence="1" id="KW-0472">Membrane</keyword>
<dbReference type="EMBL" id="LCNM01000018">
    <property type="protein sequence ID" value="KKU55623.1"/>
    <property type="molecule type" value="Genomic_DNA"/>
</dbReference>
<evidence type="ECO:0008006" key="4">
    <source>
        <dbReference type="Google" id="ProtNLM"/>
    </source>
</evidence>
<protein>
    <recommendedName>
        <fullName evidence="4">Glycosyltransferase RgtA/B/C/D-like domain-containing protein</fullName>
    </recommendedName>
</protein>
<feature type="transmembrane region" description="Helical" evidence="1">
    <location>
        <begin position="182"/>
        <end position="200"/>
    </location>
</feature>
<feature type="transmembrane region" description="Helical" evidence="1">
    <location>
        <begin position="12"/>
        <end position="33"/>
    </location>
</feature>
<evidence type="ECO:0000256" key="1">
    <source>
        <dbReference type="SAM" id="Phobius"/>
    </source>
</evidence>
<feature type="transmembrane region" description="Helical" evidence="1">
    <location>
        <begin position="112"/>
        <end position="129"/>
    </location>
</feature>
<reference evidence="2 3" key="1">
    <citation type="journal article" date="2015" name="Nature">
        <title>rRNA introns, odd ribosomes, and small enigmatic genomes across a large radiation of phyla.</title>
        <authorList>
            <person name="Brown C.T."/>
            <person name="Hug L.A."/>
            <person name="Thomas B.C."/>
            <person name="Sharon I."/>
            <person name="Castelle C.J."/>
            <person name="Singh A."/>
            <person name="Wilkins M.J."/>
            <person name="Williams K.H."/>
            <person name="Banfield J.F."/>
        </authorList>
    </citation>
    <scope>NUCLEOTIDE SEQUENCE [LARGE SCALE GENOMIC DNA]</scope>
</reference>